<feature type="transmembrane region" description="Helical" evidence="4">
    <location>
        <begin position="196"/>
        <end position="215"/>
    </location>
</feature>
<protein>
    <submittedName>
        <fullName evidence="6">MFS general substrate transporter</fullName>
    </submittedName>
</protein>
<evidence type="ECO:0000256" key="1">
    <source>
        <dbReference type="ARBA" id="ARBA00004141"/>
    </source>
</evidence>
<feature type="transmembrane region" description="Helical" evidence="4">
    <location>
        <begin position="427"/>
        <end position="448"/>
    </location>
</feature>
<evidence type="ECO:0000313" key="7">
    <source>
        <dbReference type="Proteomes" id="UP001055219"/>
    </source>
</evidence>
<dbReference type="GO" id="GO:0022857">
    <property type="term" value="F:transmembrane transporter activity"/>
    <property type="evidence" value="ECO:0007669"/>
    <property type="project" value="InterPro"/>
</dbReference>
<evidence type="ECO:0000256" key="3">
    <source>
        <dbReference type="SAM" id="MobiDB-lite"/>
    </source>
</evidence>
<feature type="transmembrane region" description="Helical" evidence="4">
    <location>
        <begin position="106"/>
        <end position="128"/>
    </location>
</feature>
<dbReference type="InterPro" id="IPR050327">
    <property type="entry name" value="Proton-linked_MCT"/>
</dbReference>
<dbReference type="SUPFAM" id="SSF103473">
    <property type="entry name" value="MFS general substrate transporter"/>
    <property type="match status" value="1"/>
</dbReference>
<accession>A0A9Q0BB71</accession>
<comment type="similarity">
    <text evidence="2">Belongs to the major facilitator superfamily. Monocarboxylate porter (TC 2.A.1.13) family.</text>
</comment>
<dbReference type="OrthoDB" id="6499973at2759"/>
<dbReference type="InterPro" id="IPR036259">
    <property type="entry name" value="MFS_trans_sf"/>
</dbReference>
<feature type="transmembrane region" description="Helical" evidence="4">
    <location>
        <begin position="361"/>
        <end position="384"/>
    </location>
</feature>
<dbReference type="Gene3D" id="1.20.1250.20">
    <property type="entry name" value="MFS general substrate transporter like domains"/>
    <property type="match status" value="2"/>
</dbReference>
<dbReference type="PROSITE" id="PS50850">
    <property type="entry name" value="MFS"/>
    <property type="match status" value="1"/>
</dbReference>
<name>A0A9Q0BB71_9HYPO</name>
<dbReference type="Proteomes" id="UP001055219">
    <property type="component" value="Unassembled WGS sequence"/>
</dbReference>
<proteinExistence type="inferred from homology"/>
<feature type="transmembrane region" description="Helical" evidence="4">
    <location>
        <begin position="227"/>
        <end position="247"/>
    </location>
</feature>
<comment type="caution">
    <text evidence="6">The sequence shown here is derived from an EMBL/GenBank/DDBJ whole genome shotgun (WGS) entry which is preliminary data.</text>
</comment>
<feature type="transmembrane region" description="Helical" evidence="4">
    <location>
        <begin position="271"/>
        <end position="293"/>
    </location>
</feature>
<feature type="domain" description="Major facilitator superfamily (MFS) profile" evidence="5">
    <location>
        <begin position="270"/>
        <end position="499"/>
    </location>
</feature>
<comment type="subcellular location">
    <subcellularLocation>
        <location evidence="1">Membrane</location>
        <topology evidence="1">Multi-pass membrane protein</topology>
    </subcellularLocation>
</comment>
<feature type="compositionally biased region" description="Polar residues" evidence="3">
    <location>
        <begin position="7"/>
        <end position="22"/>
    </location>
</feature>
<feature type="transmembrane region" description="Helical" evidence="4">
    <location>
        <begin position="163"/>
        <end position="184"/>
    </location>
</feature>
<dbReference type="GeneID" id="75829486"/>
<feature type="transmembrane region" description="Helical" evidence="4">
    <location>
        <begin position="140"/>
        <end position="157"/>
    </location>
</feature>
<keyword evidence="4" id="KW-0812">Transmembrane</keyword>
<dbReference type="RefSeq" id="XP_051359212.1">
    <property type="nucleotide sequence ID" value="XM_051509830.1"/>
</dbReference>
<keyword evidence="4" id="KW-0472">Membrane</keyword>
<feature type="compositionally biased region" description="Polar residues" evidence="3">
    <location>
        <begin position="47"/>
        <end position="56"/>
    </location>
</feature>
<evidence type="ECO:0000259" key="5">
    <source>
        <dbReference type="PROSITE" id="PS50850"/>
    </source>
</evidence>
<dbReference type="InterPro" id="IPR011701">
    <property type="entry name" value="MFS"/>
</dbReference>
<keyword evidence="7" id="KW-1185">Reference proteome</keyword>
<sequence length="499" mass="53152">MWDAKQVSGQGTPVPGSHSSQLAGDGGEEKSQAQGQRQIPTPLETEAQGQAEQSPPTVAPPPNGGYGWVCVLCVAVINAHTWGINSSYGVFLAHYLSTDAFPGATYLQYAFVGGLSISCGMLISPLAVLSTRHFGTHATLYLGTALEAAGLIGASFARTTWHLFFSQGVLFGVGMGFLFVASVGIPPQWFTTRRSLANGISAAGSGFGGLLYSFATGWMLRTIGLAWSFRVLGILAFGVNVVCVTLLRDRHKIIGSRHAAFDIGLFRRVEYLLLSGYGFFSMLGYIALVFSLADYARKLGLGPSQAALVSAILNLGQGLGRPLIGYFSDSVGRINMAALTTMSCAILTFLVWVFAESYAVLVFFALAGGTVTGTFWATIGPVAVEVVGLRHLPSALNLEWLVIVLPCTFSEPIALEIVGRTGSYLGAQLFIGSMYVAAAVCVVLLRGWKIGERHELARLRGGQVGDIYADETGSGSVGDAARVAGRQTLWEHFWKWEKV</sequence>
<reference evidence="6" key="1">
    <citation type="journal article" date="2021" name="J Fungi (Basel)">
        <title>Genomic and Metabolomic Analyses of the Marine Fungus Emericellopsis cladophorae: Insights into Saltwater Adaptability Mechanisms and Its Biosynthetic Potential.</title>
        <authorList>
            <person name="Goncalves M.F.M."/>
            <person name="Hilario S."/>
            <person name="Van de Peer Y."/>
            <person name="Esteves A.C."/>
            <person name="Alves A."/>
        </authorList>
    </citation>
    <scope>NUCLEOTIDE SEQUENCE</scope>
    <source>
        <strain evidence="6">MUM 19.33</strain>
    </source>
</reference>
<dbReference type="AlphaFoldDB" id="A0A9Q0BB71"/>
<evidence type="ECO:0000256" key="2">
    <source>
        <dbReference type="ARBA" id="ARBA00006727"/>
    </source>
</evidence>
<reference evidence="6" key="2">
    <citation type="submission" date="2022-07" db="EMBL/GenBank/DDBJ databases">
        <authorList>
            <person name="Goncalves M.F.M."/>
            <person name="Hilario S."/>
            <person name="Van De Peer Y."/>
            <person name="Esteves A.C."/>
            <person name="Alves A."/>
        </authorList>
    </citation>
    <scope>NUCLEOTIDE SEQUENCE</scope>
    <source>
        <strain evidence="6">MUM 19.33</strain>
    </source>
</reference>
<evidence type="ECO:0000313" key="6">
    <source>
        <dbReference type="EMBL" id="KAI6778356.1"/>
    </source>
</evidence>
<dbReference type="PANTHER" id="PTHR11360:SF315">
    <property type="entry name" value="TRANSPORTER MCH2-RELATED"/>
    <property type="match status" value="1"/>
</dbReference>
<organism evidence="6 7">
    <name type="scientific">Emericellopsis cladophorae</name>
    <dbReference type="NCBI Taxonomy" id="2686198"/>
    <lineage>
        <taxon>Eukaryota</taxon>
        <taxon>Fungi</taxon>
        <taxon>Dikarya</taxon>
        <taxon>Ascomycota</taxon>
        <taxon>Pezizomycotina</taxon>
        <taxon>Sordariomycetes</taxon>
        <taxon>Hypocreomycetidae</taxon>
        <taxon>Hypocreales</taxon>
        <taxon>Bionectriaceae</taxon>
        <taxon>Emericellopsis</taxon>
    </lineage>
</organism>
<dbReference type="InterPro" id="IPR020846">
    <property type="entry name" value="MFS_dom"/>
</dbReference>
<dbReference type="CDD" id="cd17352">
    <property type="entry name" value="MFS_MCT_SLC16"/>
    <property type="match status" value="1"/>
</dbReference>
<gene>
    <name evidence="6" type="ORF">J7T54_002980</name>
</gene>
<keyword evidence="4" id="KW-1133">Transmembrane helix</keyword>
<dbReference type="Pfam" id="PF07690">
    <property type="entry name" value="MFS_1"/>
    <property type="match status" value="2"/>
</dbReference>
<evidence type="ECO:0000256" key="4">
    <source>
        <dbReference type="SAM" id="Phobius"/>
    </source>
</evidence>
<dbReference type="GO" id="GO:0016020">
    <property type="term" value="C:membrane"/>
    <property type="evidence" value="ECO:0007669"/>
    <property type="project" value="UniProtKB-SubCell"/>
</dbReference>
<feature type="transmembrane region" description="Helical" evidence="4">
    <location>
        <begin position="336"/>
        <end position="355"/>
    </location>
</feature>
<feature type="region of interest" description="Disordered" evidence="3">
    <location>
        <begin position="1"/>
        <end position="59"/>
    </location>
</feature>
<dbReference type="EMBL" id="JAGIXG020000071">
    <property type="protein sequence ID" value="KAI6778356.1"/>
    <property type="molecule type" value="Genomic_DNA"/>
</dbReference>
<dbReference type="PANTHER" id="PTHR11360">
    <property type="entry name" value="MONOCARBOXYLATE TRANSPORTER"/>
    <property type="match status" value="1"/>
</dbReference>